<accession>A0A0K2V175</accession>
<dbReference type="EMBL" id="HACA01026704">
    <property type="protein sequence ID" value="CDW44065.1"/>
    <property type="molecule type" value="Transcribed_RNA"/>
</dbReference>
<dbReference type="AlphaFoldDB" id="A0A0K2V175"/>
<feature type="non-terminal residue" evidence="1">
    <location>
        <position position="1"/>
    </location>
</feature>
<sequence length="96" mass="11237">YNSTDAPDNLQTSKVFLFKMKRFCVLKCFLFAEGKISRKNGVFPKLILQLNKNRLKSQNVFILNKKMVEYEDYIIICIVLKYALSIECGNSLRKHI</sequence>
<name>A0A0K2V175_LEPSM</name>
<evidence type="ECO:0000313" key="1">
    <source>
        <dbReference type="EMBL" id="CDW44065.1"/>
    </source>
</evidence>
<organism evidence="1">
    <name type="scientific">Lepeophtheirus salmonis</name>
    <name type="common">Salmon louse</name>
    <name type="synonym">Caligus salmonis</name>
    <dbReference type="NCBI Taxonomy" id="72036"/>
    <lineage>
        <taxon>Eukaryota</taxon>
        <taxon>Metazoa</taxon>
        <taxon>Ecdysozoa</taxon>
        <taxon>Arthropoda</taxon>
        <taxon>Crustacea</taxon>
        <taxon>Multicrustacea</taxon>
        <taxon>Hexanauplia</taxon>
        <taxon>Copepoda</taxon>
        <taxon>Siphonostomatoida</taxon>
        <taxon>Caligidae</taxon>
        <taxon>Lepeophtheirus</taxon>
    </lineage>
</organism>
<protein>
    <submittedName>
        <fullName evidence="1">Uncharacterized protein</fullName>
    </submittedName>
</protein>
<proteinExistence type="predicted"/>
<reference evidence="1" key="1">
    <citation type="submission" date="2014-05" db="EMBL/GenBank/DDBJ databases">
        <authorList>
            <person name="Chronopoulou M."/>
        </authorList>
    </citation>
    <scope>NUCLEOTIDE SEQUENCE</scope>
    <source>
        <tissue evidence="1">Whole organism</tissue>
    </source>
</reference>